<evidence type="ECO:0000256" key="1">
    <source>
        <dbReference type="SAM" id="MobiDB-lite"/>
    </source>
</evidence>
<dbReference type="HOGENOM" id="CLU_2166235_0_0_4"/>
<dbReference type="Proteomes" id="UP000006693">
    <property type="component" value="Chromosome 1"/>
</dbReference>
<organism evidence="2 3">
    <name type="scientific">Burkholderia mallei (strain ATCC 23344)</name>
    <dbReference type="NCBI Taxonomy" id="243160"/>
    <lineage>
        <taxon>Bacteria</taxon>
        <taxon>Pseudomonadati</taxon>
        <taxon>Pseudomonadota</taxon>
        <taxon>Betaproteobacteria</taxon>
        <taxon>Burkholderiales</taxon>
        <taxon>Burkholderiaceae</taxon>
        <taxon>Burkholderia</taxon>
        <taxon>pseudomallei group</taxon>
    </lineage>
</organism>
<protein>
    <submittedName>
        <fullName evidence="2">Uncharacterized protein</fullName>
    </submittedName>
</protein>
<sequence length="110" mass="11621">MTPGPVRDDDVLAPAAARAAREEWHTANADVFATSMTRRSAVAPAAAREILEAGERAAGRIAASRRDSRRPSRVACLARPNGAPCSLHDGRHRAFAGARSRTGPGHRDGT</sequence>
<feature type="region of interest" description="Disordered" evidence="1">
    <location>
        <begin position="60"/>
        <end position="110"/>
    </location>
</feature>
<evidence type="ECO:0000313" key="3">
    <source>
        <dbReference type="Proteomes" id="UP000006693"/>
    </source>
</evidence>
<keyword evidence="3" id="KW-1185">Reference proteome</keyword>
<dbReference type="KEGG" id="bma:BMA2853"/>
<proteinExistence type="predicted"/>
<name>A0A0H2WGK9_BURMA</name>
<dbReference type="AlphaFoldDB" id="A0A0H2WGK9"/>
<evidence type="ECO:0000313" key="2">
    <source>
        <dbReference type="EMBL" id="AAU48332.1"/>
    </source>
</evidence>
<reference evidence="2 3" key="1">
    <citation type="journal article" date="2004" name="Proc. Natl. Acad. Sci. U.S.A.">
        <title>Structural flexibility in the Burkholderia mallei genome.</title>
        <authorList>
            <person name="Nierman W.C."/>
            <person name="DeShazer D."/>
            <person name="Kim H.S."/>
            <person name="Tettelin H."/>
            <person name="Nelson K.E."/>
            <person name="Feldblyum T."/>
            <person name="Ulrich R.L."/>
            <person name="Ronning C.M."/>
            <person name="Brinkac L.M."/>
            <person name="Daugherty S.C."/>
            <person name="Davidsen T.D."/>
            <person name="Deboy R.T."/>
            <person name="Dimitrov G."/>
            <person name="Dodson R.J."/>
            <person name="Durkin A.S."/>
            <person name="Gwinn M.L."/>
            <person name="Haft D.H."/>
            <person name="Khouri H."/>
            <person name="Kolonay J.F."/>
            <person name="Madupu R."/>
            <person name="Mohammoud Y."/>
            <person name="Nelson W.C."/>
            <person name="Radune D."/>
            <person name="Romero C.M."/>
            <person name="Sarria S."/>
            <person name="Selengut J."/>
            <person name="Shamblin C."/>
            <person name="Sullivan S.A."/>
            <person name="White O."/>
            <person name="Yu Y."/>
            <person name="Zafar N."/>
            <person name="Zhou L."/>
            <person name="Fraser C.M."/>
        </authorList>
    </citation>
    <scope>NUCLEOTIDE SEQUENCE [LARGE SCALE GENOMIC DNA]</scope>
    <source>
        <strain evidence="2 3">ATCC 23344</strain>
    </source>
</reference>
<dbReference type="EMBL" id="CP000010">
    <property type="protein sequence ID" value="AAU48332.1"/>
    <property type="molecule type" value="Genomic_DNA"/>
</dbReference>
<gene>
    <name evidence="2" type="ordered locus">BMA2853</name>
</gene>
<accession>A0A0H2WGK9</accession>
<feature type="compositionally biased region" description="Basic and acidic residues" evidence="1">
    <location>
        <begin position="60"/>
        <end position="70"/>
    </location>
</feature>